<evidence type="ECO:0000313" key="4">
    <source>
        <dbReference type="Proteomes" id="UP001345013"/>
    </source>
</evidence>
<feature type="repeat" description="ANK" evidence="1">
    <location>
        <begin position="381"/>
        <end position="409"/>
    </location>
</feature>
<dbReference type="Proteomes" id="UP001345013">
    <property type="component" value="Unassembled WGS sequence"/>
</dbReference>
<feature type="region of interest" description="Disordered" evidence="2">
    <location>
        <begin position="242"/>
        <end position="280"/>
    </location>
</feature>
<sequence length="889" mass="96975">MSVTKGSSKQISANEPALISLCSKAVNLTNNINTHLTDYNETHEAQNEPLRSFTAKFSRLRETIWQIQAGTSRLTHGDIFVPYEASQILSTKLQFTVRDLISCDLLVVKLISKSRKTGFGKFMQSFKQASLDAEISMLGDSLGQHREALRTGWVVFSEALSKADRSNTSDNTPDHISKDVACEVKILPENLPAHPAVRIGQKRTNTTPILQLTNSPRLDLMTAIHPTTPRLSQEAATRIPVRRAVSAKSSTETDEPYTSRVAEQEWNKPTISSGDRSKSIDSFSKASSFRFSSVRSPSEAFPTPLTDSEAWSNSGPTSERAALVAALQRRDHKTLQQLLRGVSHGHLIPPSLLSQAVGANDISSVRLLLTYGVPVNRVDDDGNSALLVAVAVWSNDMASLLLENGADPNFGPGDTDMTPFTLAARQNQVELIQLMLKHGANVNAPLSNGVTPINACIWHGVRSEVVELLLAAGANPNQKTRDGKTPLIEALTMRRVDIVRLLLDHGANPNLAGPKHPLWPAIYLPEALKLLIERGAQPKMASGNMELAASINSIESVQILLDAGVSPNLKKDGVYTPLCSAIRDDRDDIVALLLGRDADPNLPASEYPAWKCISHNRLHYLPSLLVAGADLRSPPGIAELAVAFNNKDALMYLLLNGVDVNAANEEGRTALTTAIRDNRGPLLDVLLAHGARVTARETTTAKRLLEHVGSTKGVTRGIIELAVQASQLESIKLLVKAGISVEDKTGGVFSPLTSAIRENRKDIVRYLVEEVGADVNSPGEHLPLIKAIRRRTVPDDNEIIKYLLSRGADINLIYRGWNAIMQAIEKGDKKLVHLLVEKGNGIDLEALDPDSGQTVYDMIQDRGWSEGIELLMQNRHQLRMVTDGTTLRN</sequence>
<dbReference type="SMART" id="SM00248">
    <property type="entry name" value="ANK"/>
    <property type="match status" value="12"/>
</dbReference>
<organism evidence="3 4">
    <name type="scientific">Lithohypha guttulata</name>
    <dbReference type="NCBI Taxonomy" id="1690604"/>
    <lineage>
        <taxon>Eukaryota</taxon>
        <taxon>Fungi</taxon>
        <taxon>Dikarya</taxon>
        <taxon>Ascomycota</taxon>
        <taxon>Pezizomycotina</taxon>
        <taxon>Eurotiomycetes</taxon>
        <taxon>Chaetothyriomycetidae</taxon>
        <taxon>Chaetothyriales</taxon>
        <taxon>Trichomeriaceae</taxon>
        <taxon>Lithohypha</taxon>
    </lineage>
</organism>
<dbReference type="Pfam" id="PF13637">
    <property type="entry name" value="Ank_4"/>
    <property type="match status" value="1"/>
</dbReference>
<gene>
    <name evidence="3" type="ORF">LTR24_001972</name>
</gene>
<dbReference type="PANTHER" id="PTHR24118:SF100">
    <property type="entry name" value="FYVE-TYPE DOMAIN-CONTAINING PROTEIN"/>
    <property type="match status" value="1"/>
</dbReference>
<dbReference type="PROSITE" id="PS50297">
    <property type="entry name" value="ANK_REP_REGION"/>
    <property type="match status" value="4"/>
</dbReference>
<dbReference type="PANTHER" id="PTHR24118">
    <property type="entry name" value="POTE ANKYRIN DOMAIN"/>
    <property type="match status" value="1"/>
</dbReference>
<proteinExistence type="predicted"/>
<dbReference type="Pfam" id="PF00023">
    <property type="entry name" value="Ank"/>
    <property type="match status" value="1"/>
</dbReference>
<name>A0ABR0KKE1_9EURO</name>
<dbReference type="EMBL" id="JAVRRG010000015">
    <property type="protein sequence ID" value="KAK5098150.1"/>
    <property type="molecule type" value="Genomic_DNA"/>
</dbReference>
<feature type="repeat" description="ANK" evidence="1">
    <location>
        <begin position="666"/>
        <end position="698"/>
    </location>
</feature>
<keyword evidence="1" id="KW-0040">ANK repeat</keyword>
<accession>A0ABR0KKE1</accession>
<dbReference type="InterPro" id="IPR002110">
    <property type="entry name" value="Ankyrin_rpt"/>
</dbReference>
<evidence type="ECO:0000256" key="1">
    <source>
        <dbReference type="PROSITE-ProRule" id="PRU00023"/>
    </source>
</evidence>
<dbReference type="PROSITE" id="PS50088">
    <property type="entry name" value="ANK_REPEAT"/>
    <property type="match status" value="5"/>
</dbReference>
<feature type="repeat" description="ANK" evidence="1">
    <location>
        <begin position="482"/>
        <end position="514"/>
    </location>
</feature>
<evidence type="ECO:0000256" key="2">
    <source>
        <dbReference type="SAM" id="MobiDB-lite"/>
    </source>
</evidence>
<reference evidence="3 4" key="1">
    <citation type="submission" date="2023-08" db="EMBL/GenBank/DDBJ databases">
        <title>Black Yeasts Isolated from many extreme environments.</title>
        <authorList>
            <person name="Coleine C."/>
            <person name="Stajich J.E."/>
            <person name="Selbmann L."/>
        </authorList>
    </citation>
    <scope>NUCLEOTIDE SEQUENCE [LARGE SCALE GENOMIC DNA]</scope>
    <source>
        <strain evidence="3 4">CCFEE 5885</strain>
    </source>
</reference>
<keyword evidence="4" id="KW-1185">Reference proteome</keyword>
<feature type="repeat" description="ANK" evidence="1">
    <location>
        <begin position="415"/>
        <end position="447"/>
    </location>
</feature>
<dbReference type="Gene3D" id="1.25.40.20">
    <property type="entry name" value="Ankyrin repeat-containing domain"/>
    <property type="match status" value="3"/>
</dbReference>
<dbReference type="SUPFAM" id="SSF48403">
    <property type="entry name" value="Ankyrin repeat"/>
    <property type="match status" value="2"/>
</dbReference>
<dbReference type="Pfam" id="PF12796">
    <property type="entry name" value="Ank_2"/>
    <property type="match status" value="3"/>
</dbReference>
<dbReference type="InterPro" id="IPR036770">
    <property type="entry name" value="Ankyrin_rpt-contain_sf"/>
</dbReference>
<comment type="caution">
    <text evidence="3">The sequence shown here is derived from an EMBL/GenBank/DDBJ whole genome shotgun (WGS) entry which is preliminary data.</text>
</comment>
<evidence type="ECO:0000313" key="3">
    <source>
        <dbReference type="EMBL" id="KAK5098150.1"/>
    </source>
</evidence>
<feature type="repeat" description="ANK" evidence="1">
    <location>
        <begin position="448"/>
        <end position="481"/>
    </location>
</feature>
<protein>
    <submittedName>
        <fullName evidence="3">Uncharacterized protein</fullName>
    </submittedName>
</protein>